<dbReference type="Gene3D" id="3.40.50.410">
    <property type="entry name" value="von Willebrand factor, type A domain"/>
    <property type="match status" value="1"/>
</dbReference>
<comment type="caution">
    <text evidence="2">The sequence shown here is derived from an EMBL/GenBank/DDBJ whole genome shotgun (WGS) entry which is preliminary data.</text>
</comment>
<keyword evidence="3" id="KW-1185">Reference proteome</keyword>
<protein>
    <recommendedName>
        <fullName evidence="1">VWFA domain-containing protein</fullName>
    </recommendedName>
</protein>
<gene>
    <name evidence="2" type="ORF">ACH5RR_024317</name>
</gene>
<evidence type="ECO:0000313" key="3">
    <source>
        <dbReference type="Proteomes" id="UP001630127"/>
    </source>
</evidence>
<dbReference type="PANTHER" id="PTHR46503">
    <property type="entry name" value="INTER-ALPHA-TRYPSIN INHIBITOR HEAVY CHAIN-LIKE PROTEIN"/>
    <property type="match status" value="1"/>
</dbReference>
<proteinExistence type="predicted"/>
<dbReference type="SUPFAM" id="SSF53300">
    <property type="entry name" value="vWA-like"/>
    <property type="match status" value="1"/>
</dbReference>
<dbReference type="SMART" id="SM00327">
    <property type="entry name" value="VWA"/>
    <property type="match status" value="1"/>
</dbReference>
<reference evidence="2 3" key="1">
    <citation type="submission" date="2024-11" db="EMBL/GenBank/DDBJ databases">
        <title>A near-complete genome assembly of Cinchona calisaya.</title>
        <authorList>
            <person name="Lian D.C."/>
            <person name="Zhao X.W."/>
            <person name="Wei L."/>
        </authorList>
    </citation>
    <scope>NUCLEOTIDE SEQUENCE [LARGE SCALE GENOMIC DNA]</scope>
    <source>
        <tissue evidence="2">Nenye</tissue>
    </source>
</reference>
<accession>A0ABD2YZV9</accession>
<dbReference type="AlphaFoldDB" id="A0ABD2YZV9"/>
<dbReference type="InterPro" id="IPR036465">
    <property type="entry name" value="vWFA_dom_sf"/>
</dbReference>
<dbReference type="CDD" id="cd01461">
    <property type="entry name" value="vWA_interalpha_trypsin_inhibitor"/>
    <property type="match status" value="1"/>
</dbReference>
<evidence type="ECO:0000259" key="1">
    <source>
        <dbReference type="PROSITE" id="PS50234"/>
    </source>
</evidence>
<name>A0ABD2YZV9_9GENT</name>
<dbReference type="PROSITE" id="PS50234">
    <property type="entry name" value="VWFA"/>
    <property type="match status" value="1"/>
</dbReference>
<sequence>MADQFSKSVELGLKLSKRISYGKERPAPAVMERMNSEKNYDGTADFLPTGPMVYAVISEPSIVDNPDIPSYQPYVHGRCEPPALIPLHMHGITMEVDCYLDTAFITVSGTWRMHCVTASKSCDCRIAVPMGEQGSILGVQVECLPRSYSTQLIPLEENQDADKAKDGFLLKGRIYTLKIPQVDGGSSLSVRISWSQKLLYQDNEFCLKIPFSFPPYVTPVFKKMTKMERIVLSLNSGTGLEILCKSASHPLKLNRQAGKLQFSYEREVSMWSMNDFSFLYSVSSSDIFGNVLLQSPPLHDFDQRDMFCFCLYPGNSNRKIFQKEVIFIIDISASMRGNPLDNAKTALLTALSKLDPADTFNIIAFNDRSLLFSSNMEQATKEAIEKAYQWISNNFIADGGTNISIPLSQALKMMSKSKSGDLISLIFLITDGSVEDERDICAVMKRQLMDGSLNCPRIHTFGIGSYCNHYFLQMLAQIGRGYYDAAYDVDSINFRMERLFNQASSIILADISIDGLEHVNSLELYPSHLPDLSSGSPLIVSGRYTGNFPDFVKFSGTLADLGNFITNAKVQKAKDFPMERVLAKSQIDTLTANAWLSESKQLEEKIVKMSLQTGVSSEYTDIILIETKKEKQINELSGKKIIILRSVGVGFGSLKATADNLPPETAEPKLHETSEMILQAATNWCGKMIDCCCCMCFIQFCNQLNDQCAVVLTQLCTALACFGCMNFCCEVCFSCDFCN</sequence>
<dbReference type="InterPro" id="IPR002035">
    <property type="entry name" value="VWF_A"/>
</dbReference>
<evidence type="ECO:0000313" key="2">
    <source>
        <dbReference type="EMBL" id="KAL3511600.1"/>
    </source>
</evidence>
<organism evidence="2 3">
    <name type="scientific">Cinchona calisaya</name>
    <dbReference type="NCBI Taxonomy" id="153742"/>
    <lineage>
        <taxon>Eukaryota</taxon>
        <taxon>Viridiplantae</taxon>
        <taxon>Streptophyta</taxon>
        <taxon>Embryophyta</taxon>
        <taxon>Tracheophyta</taxon>
        <taxon>Spermatophyta</taxon>
        <taxon>Magnoliopsida</taxon>
        <taxon>eudicotyledons</taxon>
        <taxon>Gunneridae</taxon>
        <taxon>Pentapetalae</taxon>
        <taxon>asterids</taxon>
        <taxon>lamiids</taxon>
        <taxon>Gentianales</taxon>
        <taxon>Rubiaceae</taxon>
        <taxon>Cinchonoideae</taxon>
        <taxon>Cinchoneae</taxon>
        <taxon>Cinchona</taxon>
    </lineage>
</organism>
<dbReference type="Pfam" id="PF13768">
    <property type="entry name" value="VWA_3"/>
    <property type="match status" value="1"/>
</dbReference>
<dbReference type="PANTHER" id="PTHR46503:SF9">
    <property type="entry name" value="INTER ALPHA-TRYPSIN INHIBITOR, HEAVY CHAIN-LIKE PROTEIN"/>
    <property type="match status" value="1"/>
</dbReference>
<dbReference type="EMBL" id="JBJUIK010000011">
    <property type="protein sequence ID" value="KAL3511600.1"/>
    <property type="molecule type" value="Genomic_DNA"/>
</dbReference>
<dbReference type="Proteomes" id="UP001630127">
    <property type="component" value="Unassembled WGS sequence"/>
</dbReference>
<feature type="domain" description="VWFA" evidence="1">
    <location>
        <begin position="324"/>
        <end position="503"/>
    </location>
</feature>